<dbReference type="OrthoDB" id="6354723at2759"/>
<dbReference type="PANTHER" id="PTHR16212:SF4">
    <property type="entry name" value="FOCADHESIN"/>
    <property type="match status" value="1"/>
</dbReference>
<name>A0A9P0G6G9_9CUCU</name>
<dbReference type="AlphaFoldDB" id="A0A9P0G6G9"/>
<dbReference type="GO" id="GO:0060147">
    <property type="term" value="P:regulation of post-transcriptional gene silencing"/>
    <property type="evidence" value="ECO:0007669"/>
    <property type="project" value="InterPro"/>
</dbReference>
<proteinExistence type="predicted"/>
<accession>A0A9P0G6G9</accession>
<evidence type="ECO:0000259" key="2">
    <source>
        <dbReference type="Pfam" id="PF12530"/>
    </source>
</evidence>
<dbReference type="Proteomes" id="UP001153636">
    <property type="component" value="Chromosome 1"/>
</dbReference>
<dbReference type="InterPro" id="IPR022542">
    <property type="entry name" value="FOCAD/RST1_DUF3730"/>
</dbReference>
<protein>
    <recommendedName>
        <fullName evidence="2">DUF3730 domain-containing protein</fullName>
    </recommendedName>
</protein>
<evidence type="ECO:0000313" key="4">
    <source>
        <dbReference type="Proteomes" id="UP001153636"/>
    </source>
</evidence>
<gene>
    <name evidence="3" type="ORF">PSYICH_LOCUS296</name>
</gene>
<evidence type="ECO:0000256" key="1">
    <source>
        <dbReference type="SAM" id="Phobius"/>
    </source>
</evidence>
<feature type="domain" description="DUF3730" evidence="2">
    <location>
        <begin position="451"/>
        <end position="658"/>
    </location>
</feature>
<reference evidence="3" key="1">
    <citation type="submission" date="2022-01" db="EMBL/GenBank/DDBJ databases">
        <authorList>
            <person name="King R."/>
        </authorList>
    </citation>
    <scope>NUCLEOTIDE SEQUENCE</scope>
</reference>
<feature type="transmembrane region" description="Helical" evidence="1">
    <location>
        <begin position="1042"/>
        <end position="1064"/>
    </location>
</feature>
<dbReference type="PANTHER" id="PTHR16212">
    <property type="entry name" value="FOCADHESIN FAMILY MEMBER"/>
    <property type="match status" value="1"/>
</dbReference>
<dbReference type="Pfam" id="PF12530">
    <property type="entry name" value="DUF3730"/>
    <property type="match status" value="1"/>
</dbReference>
<keyword evidence="4" id="KW-1185">Reference proteome</keyword>
<sequence length="1150" mass="133013">MDEIEKRLYSNNSINVSNLVSKIVVNVKKKHEDGIREYPEVKFLKEKFLTTDSLISEIIGIGIMQLINDGVLPIENVLTDLLSSLDSVRCYPSLINILGDLLHLHLQKKHVNYNLTNPQHPFITLLMKNPEVSHYIINKLRNLLVLGKCDHKLFQSFYLYSLNCPSKSSVYILKFRLWNFLLDPKCIETVPKHSYNTFLSWFQVDRREDLEIISDQITDAIDVSVKNKDFLNLEMLILWQINILCNLSKHKLDLQPTLNCLIQNLTGRKLITIDCMLIILSQVIDNCSPLYLKQVLELCKSLIEENSANLYSMCALKAAILQWLASPCILTIEAYDTATFILKLLCENRDIKTNTDLKKFAQEFKDQLCTNKNIFLSVNISIQLEHLINEEYLSKFVENIKNTPHEFKSDNFNFLCSLMLIDHKNPDISVDVLDMLLKCVQNDISLSPKLLTLIFYKISNNQQPKFNFALLKSLPKMVILRDNIPKVVAAIQAISKGSENLYNIGLSLAFDVWRLDHKCYTFLEDLLVNNPPTRKKWERNIIKAVILKELCEKKPELYGKDIIAHLSTMLNECNDEDGTLPCAIAIEAITILCRSGVIDIKTTWATLAPKFSNDYRYPVVKSLCSLIQEIPQLLSTESYIELFEEVVQKLWQYVDFGDNKISEVALLSITTFGIEHIRKSLPEKYLEINTVTNLNSITGKTWVHFLIENNASPAALNFIKKMVSNEIDEYLKYVYQSKGPKEPVNYGYLPSHSVVRAIGEFIKTWANKWRGSIHDKLYLECLKIFGYEYSKPLPPLDWCFLQDLVHDTKTKGYSVDIASHQVVLSGTARRLMENYIIAATENPQDEDIRNVYRNLKFLARSIQPMILRPFFETTLWFAIKKYNQNEIGLLNEVSEFLKNVLTLPDVQDTNKIIVVQVLDSIIFVTELNSQLFDVLCQTIIAAPSNCLKQHATSVKVTDNEEQFKKSAKIRFALAKRSKMLPLIWLDQIIDVWSNNFRNLKLWTDLARVFEYHNNNTDECVPWLLELIGQIQAKIADRCDIPVISYLFDILIFAVVFFSGNFVFLTEGNEYNEAELKDCFPQSLATLLDRNYWETCSVQVLEWLYHMNTEESIPKKYRKIFGICLQALKHNEEFTKNQRWLKYLNSSTNFE</sequence>
<evidence type="ECO:0000313" key="3">
    <source>
        <dbReference type="EMBL" id="CAH1098572.1"/>
    </source>
</evidence>
<dbReference type="EMBL" id="OV651813">
    <property type="protein sequence ID" value="CAH1098572.1"/>
    <property type="molecule type" value="Genomic_DNA"/>
</dbReference>
<dbReference type="InterPro" id="IPR045163">
    <property type="entry name" value="Focadhesin/RST1"/>
</dbReference>
<keyword evidence="1" id="KW-0812">Transmembrane</keyword>
<keyword evidence="1" id="KW-1133">Transmembrane helix</keyword>
<organism evidence="3 4">
    <name type="scientific">Psylliodes chrysocephalus</name>
    <dbReference type="NCBI Taxonomy" id="3402493"/>
    <lineage>
        <taxon>Eukaryota</taxon>
        <taxon>Metazoa</taxon>
        <taxon>Ecdysozoa</taxon>
        <taxon>Arthropoda</taxon>
        <taxon>Hexapoda</taxon>
        <taxon>Insecta</taxon>
        <taxon>Pterygota</taxon>
        <taxon>Neoptera</taxon>
        <taxon>Endopterygota</taxon>
        <taxon>Coleoptera</taxon>
        <taxon>Polyphaga</taxon>
        <taxon>Cucujiformia</taxon>
        <taxon>Chrysomeloidea</taxon>
        <taxon>Chrysomelidae</taxon>
        <taxon>Galerucinae</taxon>
        <taxon>Alticini</taxon>
        <taxon>Psylliodes</taxon>
    </lineage>
</organism>
<keyword evidence="1" id="KW-0472">Membrane</keyword>